<organism evidence="2 3">
    <name type="scientific">Ornithinibacillus xuwenensis</name>
    <dbReference type="NCBI Taxonomy" id="3144668"/>
    <lineage>
        <taxon>Bacteria</taxon>
        <taxon>Bacillati</taxon>
        <taxon>Bacillota</taxon>
        <taxon>Bacilli</taxon>
        <taxon>Bacillales</taxon>
        <taxon>Bacillaceae</taxon>
        <taxon>Ornithinibacillus</taxon>
    </lineage>
</organism>
<gene>
    <name evidence="2" type="ORF">ABC228_02615</name>
</gene>
<dbReference type="InterPro" id="IPR034660">
    <property type="entry name" value="DinB/YfiT-like"/>
</dbReference>
<sequence>MEELIEEYSRGYTMIENSIRDLSEEELRFKPGKDKWSIHQIIIHITDSELVANHRMKKVLSEPEPLLPAPDQDAWASSLIYEQLDREQYLLLFKMLRFSMLPIIHNLTTEQLKRVAVYQDGARFTFKDLLDFRVEHIRGHLDQIERVKKAFREEHRIK</sequence>
<dbReference type="InterPro" id="IPR024775">
    <property type="entry name" value="DinB-like"/>
</dbReference>
<dbReference type="Proteomes" id="UP001444625">
    <property type="component" value="Unassembled WGS sequence"/>
</dbReference>
<name>A0ABU9XEG1_9BACI</name>
<evidence type="ECO:0000259" key="1">
    <source>
        <dbReference type="Pfam" id="PF12867"/>
    </source>
</evidence>
<evidence type="ECO:0000313" key="3">
    <source>
        <dbReference type="Proteomes" id="UP001444625"/>
    </source>
</evidence>
<evidence type="ECO:0000313" key="2">
    <source>
        <dbReference type="EMBL" id="MEN2766066.1"/>
    </source>
</evidence>
<dbReference type="Pfam" id="PF12867">
    <property type="entry name" value="DinB_2"/>
    <property type="match status" value="1"/>
</dbReference>
<feature type="domain" description="DinB-like" evidence="1">
    <location>
        <begin position="9"/>
        <end position="144"/>
    </location>
</feature>
<comment type="caution">
    <text evidence="2">The sequence shown here is derived from an EMBL/GenBank/DDBJ whole genome shotgun (WGS) entry which is preliminary data.</text>
</comment>
<dbReference type="Gene3D" id="1.20.120.450">
    <property type="entry name" value="dinb family like domain"/>
    <property type="match status" value="1"/>
</dbReference>
<accession>A0ABU9XEG1</accession>
<keyword evidence="3" id="KW-1185">Reference proteome</keyword>
<protein>
    <submittedName>
        <fullName evidence="2">DinB family protein</fullName>
    </submittedName>
</protein>
<dbReference type="RefSeq" id="WP_345823526.1">
    <property type="nucleotide sequence ID" value="NZ_JBDIML010000001.1"/>
</dbReference>
<proteinExistence type="predicted"/>
<dbReference type="SUPFAM" id="SSF109854">
    <property type="entry name" value="DinB/YfiT-like putative metalloenzymes"/>
    <property type="match status" value="1"/>
</dbReference>
<dbReference type="EMBL" id="JBDIML010000001">
    <property type="protein sequence ID" value="MEN2766066.1"/>
    <property type="molecule type" value="Genomic_DNA"/>
</dbReference>
<reference evidence="2 3" key="1">
    <citation type="submission" date="2024-05" db="EMBL/GenBank/DDBJ databases">
        <authorList>
            <person name="Haq I."/>
            <person name="Ullah Z."/>
            <person name="Ahmad R."/>
            <person name="Li M."/>
            <person name="Tong Y."/>
        </authorList>
    </citation>
    <scope>NUCLEOTIDE SEQUENCE [LARGE SCALE GENOMIC DNA]</scope>
    <source>
        <strain evidence="2 3">16A2E</strain>
    </source>
</reference>